<name>A0A140GIX8_9CHLO</name>
<keyword evidence="6" id="KW-0479">Metal-binding</keyword>
<evidence type="ECO:0000259" key="11">
    <source>
        <dbReference type="Pfam" id="PF04983"/>
    </source>
</evidence>
<dbReference type="InterPro" id="IPR038120">
    <property type="entry name" value="Rpb1_funnel_sf"/>
</dbReference>
<evidence type="ECO:0000259" key="13">
    <source>
        <dbReference type="Pfam" id="PF05000"/>
    </source>
</evidence>
<geneLocation type="chloroplast" evidence="14"/>
<dbReference type="InterPro" id="IPR042102">
    <property type="entry name" value="RNA_pol_Rpb1_3_sf"/>
</dbReference>
<accession>A0A140GIX8</accession>
<dbReference type="EMBL" id="KT369460">
    <property type="protein sequence ID" value="AMN09243.1"/>
    <property type="molecule type" value="Genomic_DNA"/>
</dbReference>
<keyword evidence="4" id="KW-0808">Transferase</keyword>
<dbReference type="EC" id="2.7.7.6" evidence="1"/>
<evidence type="ECO:0000313" key="14">
    <source>
        <dbReference type="EMBL" id="AMN09243.1"/>
    </source>
</evidence>
<feature type="coiled-coil region" evidence="9">
    <location>
        <begin position="107"/>
        <end position="134"/>
    </location>
</feature>
<proteinExistence type="predicted"/>
<evidence type="ECO:0000256" key="1">
    <source>
        <dbReference type="ARBA" id="ARBA00012418"/>
    </source>
</evidence>
<dbReference type="Pfam" id="PF04998">
    <property type="entry name" value="RNA_pol_Rpb1_5"/>
    <property type="match status" value="1"/>
</dbReference>
<evidence type="ECO:0000256" key="10">
    <source>
        <dbReference type="SAM" id="MobiDB-lite"/>
    </source>
</evidence>
<protein>
    <recommendedName>
        <fullName evidence="1">DNA-directed RNA polymerase</fullName>
        <ecNumber evidence="1">2.7.7.6</ecNumber>
    </recommendedName>
</protein>
<dbReference type="GO" id="GO:0046872">
    <property type="term" value="F:metal ion binding"/>
    <property type="evidence" value="ECO:0007669"/>
    <property type="project" value="UniProtKB-KW"/>
</dbReference>
<dbReference type="InterPro" id="IPR007081">
    <property type="entry name" value="RNA_pol_Rpb1_5"/>
</dbReference>
<dbReference type="PANTHER" id="PTHR19376">
    <property type="entry name" value="DNA-DIRECTED RNA POLYMERASE"/>
    <property type="match status" value="1"/>
</dbReference>
<keyword evidence="5" id="KW-0548">Nucleotidyltransferase</keyword>
<reference evidence="14" key="1">
    <citation type="journal article" date="2016" name="Mol. Phylogenet. Evol.">
        <title>Chloroplast phylogenomic data from the green algal order Sphaeropleales (Chlorophyceae, Chlorophyta) reveal complex patterns of sequence evolution.</title>
        <authorList>
            <person name="Fucikova K."/>
            <person name="Lewis P.O."/>
            <person name="Lewis L.A."/>
        </authorList>
    </citation>
    <scope>NUCLEOTIDE SEQUENCE</scope>
    <source>
        <strain evidence="14">UTEX 1240</strain>
    </source>
</reference>
<dbReference type="InterPro" id="IPR007066">
    <property type="entry name" value="RNA_pol_Rpb1_3"/>
</dbReference>
<dbReference type="Pfam" id="PF05000">
    <property type="entry name" value="RNA_pol_Rpb1_4"/>
    <property type="match status" value="1"/>
</dbReference>
<evidence type="ECO:0000256" key="2">
    <source>
        <dbReference type="ARBA" id="ARBA00022478"/>
    </source>
</evidence>
<evidence type="ECO:0000256" key="4">
    <source>
        <dbReference type="ARBA" id="ARBA00022679"/>
    </source>
</evidence>
<evidence type="ECO:0000256" key="6">
    <source>
        <dbReference type="ARBA" id="ARBA00022723"/>
    </source>
</evidence>
<dbReference type="Pfam" id="PF04983">
    <property type="entry name" value="RNA_pol_Rpb1_3"/>
    <property type="match status" value="1"/>
</dbReference>
<dbReference type="GO" id="GO:0000428">
    <property type="term" value="C:DNA-directed RNA polymerase complex"/>
    <property type="evidence" value="ECO:0007669"/>
    <property type="project" value="UniProtKB-KW"/>
</dbReference>
<dbReference type="Gene3D" id="1.10.132.30">
    <property type="match status" value="1"/>
</dbReference>
<dbReference type="InterPro" id="IPR012756">
    <property type="entry name" value="DNA-dir_RpoC2_beta_pp"/>
</dbReference>
<dbReference type="GO" id="GO:0003677">
    <property type="term" value="F:DNA binding"/>
    <property type="evidence" value="ECO:0007669"/>
    <property type="project" value="InterPro"/>
</dbReference>
<keyword evidence="2" id="KW-0240">DNA-directed RNA polymerase</keyword>
<evidence type="ECO:0000256" key="9">
    <source>
        <dbReference type="SAM" id="Coils"/>
    </source>
</evidence>
<dbReference type="NCBIfam" id="TIGR02388">
    <property type="entry name" value="rpoC2_cyan"/>
    <property type="match status" value="1"/>
</dbReference>
<sequence length="1858" mass="211951">MTQSKKNVDIDFSSLQPNEHIFWNMTLDKGRLKSFVSWFLKNHGEKKTIQLLEQLKKLGFGYATQAGISLGIEDLKIPPNKNKLLGEAQIFISNSLISYRKGEITGIEKMQQFIETWNETNETLKQEVVRYFEKTDILNPVYMMAFSGARGNLSQVRQLVGMRGLMSDPQGKIIDYPIQSNFREGLTLTEYLISTYGARKGIVDTALRTATAGYLTRRLVDVAQHVIVSTFDCKTRRGIFLFDMKEGNKTLYSFANRLIGRVLAQDIHLSIEGAEDLRNPSIIAFRNQEVNTELAATIAKFTKKALVRSPLTCETRKLVCQLCYGWSLATSRLVSIGEAVGVIAGQSIGEPGTQLTMRTFHTGGVFSGGITEQINAPFSGLVEYAEPISGTCIRTPQGFLAFLTKTNGTLFLKKFEKESFIEGLQGPQGAKPPCDSFDFKQPQKNLSTSMNAYKIPPFTILFARHGEFIEKSKLLAQISALPTGQKATQTIEQTVYSSLEGEVYYSQIDLLEDIDEKYGERISKAEDWSKVWVLSAKISPDTVISEYLPNCGDFVSKNSIVNEIQWSTNLSRSSYINWNSSNVQNFTKNLEYSEKLQSLFKTLPNSFLPKNELKYRLPINFSKIYNFAFETTQGFKQTSLVSIRKFPLRGSGGGGQAPSASLQPLVARWGHPRPSFRLGGSHPMGGTTSGLTDPMLAKRPELTSFVQWAKEISDIRSNFKICSKYRIQQKFLSNNKNSTNFNQTLKSFFSKQNYEQMFFDRSLKKLQTCFVYPYQANFRYHFMKMIAQTRIFLPMVRPGVLTSCLNLKVLKRQNKKKKNKNILNLVQKQKNILVRKLNMNKKFKISGGNKTNFFHPLILTNLVPFSSTLNSKTLKSFFKRKARMSDFRFEKSILYPYFSKNSKKFVNNFNFLEQQNSDVWLYKKCVKVKQAESSRLQNTKQKLVLQHFKIQKLEKKKLNKVVLKNTTNLKLEQLSIKTPILFLNPQKIRYQKFGYLISVSIDSNQTDQLFSFLPLASSALLGGEAPSASTSPKPLQGDMSMHNSKNHLSSQSSEFLEISSLKESIKNTKVKNTNFINVVNLENTDFWNPSSTQGFYWFPKFSQTMTNGIFLVSSPIIAKKTFQRKLLKLKTKSAKSALKYTKKHIQFLNLAQSQIHKKSKLTKHRSLKILKKKQFSKFLKNRNKYFVILTPVFFAFNLNKINLDSQNLINKMSFNKMRIYLNSFNKIFLKKNTQQTMLNLKNLHFNQFFSSFNQFHWQEHKVFQRGGKAPSAIKDRLLDQKIIRQTFDFKYLSIKKSFAFSSKKLEKKKFTKLDETKKFQFSKKDFKNSNNLIVKFSDFKKLSVPFQEIQWLPQENYSVNILISHQKGLLEEDDPTSAGGAGGGFVRGATLPGPATKGCGGGFTPSESAVGATETFEASSATGTLEAVDFGSGLSASAYYKLKNFSLNKSQFIFNSNHKNFAQTKKNSKIYLTNSQGLKKEFVINYDGLLKLQNSKFLNTFGNKNLKLTKSYSFKNIKFFLFQKKFRINLNAFEPLARANEKNGGQSSHPNSNFLMKFQFDLKVKFLNYILKKKSLKQNLLFNNEKQKHSDKNKFNDWFCVKFQNYTNFFSFLPLLKTSPNFELRNFENLEIVKNFYKKIYSEKILQIKSLPLNIILKPGWIYKTINLSNLGNMHKTMIPAGNILLDDLCFEQQKIFVERIPLSGIHSTNLRNITFKNQNSSSSFNVSSKIYNPKCRFFNAKKEKNETLQFLALSEQSSLGLPETQSVPTGRRPPVARGLRPLRKLCEGALPPPQAGDQRSPASLQPEVAEGASRGAKPPSPRGRLPAGTQSVPGDLHHRALWGYNECFVRCFPVFTH</sequence>
<dbReference type="Gene3D" id="1.10.274.100">
    <property type="entry name" value="RNA polymerase Rpb1, domain 3"/>
    <property type="match status" value="1"/>
</dbReference>
<dbReference type="GO" id="GO:0003899">
    <property type="term" value="F:DNA-directed RNA polymerase activity"/>
    <property type="evidence" value="ECO:0007669"/>
    <property type="project" value="UniProtKB-EC"/>
</dbReference>
<feature type="region of interest" description="Disordered" evidence="10">
    <location>
        <begin position="1787"/>
        <end position="1832"/>
    </location>
</feature>
<evidence type="ECO:0000259" key="12">
    <source>
        <dbReference type="Pfam" id="PF04998"/>
    </source>
</evidence>
<keyword evidence="3 14" id="KW-0934">Plastid</keyword>
<keyword evidence="14" id="KW-0150">Chloroplast</keyword>
<gene>
    <name evidence="14" type="primary">rpoC2</name>
</gene>
<dbReference type="InterPro" id="IPR045867">
    <property type="entry name" value="DNA-dir_RpoC_beta_prime"/>
</dbReference>
<organism evidence="14">
    <name type="scientific">Ourococcus multisporus</name>
    <dbReference type="NCBI Taxonomy" id="132186"/>
    <lineage>
        <taxon>Eukaryota</taxon>
        <taxon>Viridiplantae</taxon>
        <taxon>Chlorophyta</taxon>
        <taxon>core chlorophytes</taxon>
        <taxon>Chlorophyceae</taxon>
        <taxon>CS clade</taxon>
        <taxon>Sphaeropleales</taxon>
        <taxon>Selenastraceae</taxon>
        <taxon>Ourococcus</taxon>
    </lineage>
</organism>
<feature type="domain" description="RNA polymerase Rpb1" evidence="13">
    <location>
        <begin position="105"/>
        <end position="182"/>
    </location>
</feature>
<feature type="domain" description="RNA polymerase Rpb1" evidence="11">
    <location>
        <begin position="25"/>
        <end position="75"/>
    </location>
</feature>
<dbReference type="PANTHER" id="PTHR19376:SF68">
    <property type="entry name" value="DNA-DIRECTED RNA POLYMERASE SUBUNIT BETA"/>
    <property type="match status" value="1"/>
</dbReference>
<keyword evidence="9" id="KW-0175">Coiled coil</keyword>
<keyword evidence="8" id="KW-0804">Transcription</keyword>
<evidence type="ECO:0000256" key="8">
    <source>
        <dbReference type="ARBA" id="ARBA00023163"/>
    </source>
</evidence>
<dbReference type="SUPFAM" id="SSF64484">
    <property type="entry name" value="beta and beta-prime subunits of DNA dependent RNA-polymerase"/>
    <property type="match status" value="1"/>
</dbReference>
<dbReference type="GO" id="GO:0006351">
    <property type="term" value="P:DNA-templated transcription"/>
    <property type="evidence" value="ECO:0007669"/>
    <property type="project" value="InterPro"/>
</dbReference>
<dbReference type="InterPro" id="IPR007083">
    <property type="entry name" value="RNA_pol_Rpb1_4"/>
</dbReference>
<keyword evidence="7" id="KW-0862">Zinc</keyword>
<feature type="domain" description="RNA polymerase Rpb1" evidence="12">
    <location>
        <begin position="185"/>
        <end position="806"/>
    </location>
</feature>
<evidence type="ECO:0000256" key="7">
    <source>
        <dbReference type="ARBA" id="ARBA00022833"/>
    </source>
</evidence>
<evidence type="ECO:0000256" key="3">
    <source>
        <dbReference type="ARBA" id="ARBA00022640"/>
    </source>
</evidence>
<evidence type="ECO:0000256" key="5">
    <source>
        <dbReference type="ARBA" id="ARBA00022695"/>
    </source>
</evidence>